<dbReference type="GO" id="GO:0000978">
    <property type="term" value="F:RNA polymerase II cis-regulatory region sequence-specific DNA binding"/>
    <property type="evidence" value="ECO:0007669"/>
    <property type="project" value="TreeGrafter"/>
</dbReference>
<accession>A0A7J0EN41</accession>
<dbReference type="GO" id="GO:0001006">
    <property type="term" value="F:RNA polymerase III type 3 promoter sequence-specific DNA binding"/>
    <property type="evidence" value="ECO:0007669"/>
    <property type="project" value="TreeGrafter"/>
</dbReference>
<evidence type="ECO:0000256" key="1">
    <source>
        <dbReference type="ARBA" id="ARBA00023015"/>
    </source>
</evidence>
<keyword evidence="4" id="KW-0539">Nucleus</keyword>
<evidence type="ECO:0000313" key="5">
    <source>
        <dbReference type="EMBL" id="GFY87399.1"/>
    </source>
</evidence>
<dbReference type="AlphaFoldDB" id="A0A7J0EN41"/>
<dbReference type="GO" id="GO:0042795">
    <property type="term" value="P:snRNA transcription by RNA polymerase II"/>
    <property type="evidence" value="ECO:0007669"/>
    <property type="project" value="TreeGrafter"/>
</dbReference>
<dbReference type="InterPro" id="IPR051575">
    <property type="entry name" value="Myb-like_DNA-bd"/>
</dbReference>
<dbReference type="PANTHER" id="PTHR46621:SF1">
    <property type="entry name" value="SNRNA-ACTIVATING PROTEIN COMPLEX SUBUNIT 4"/>
    <property type="match status" value="1"/>
</dbReference>
<proteinExistence type="predicted"/>
<name>A0A7J0EN41_9ERIC</name>
<dbReference type="GO" id="GO:0019185">
    <property type="term" value="C:snRNA-activating protein complex"/>
    <property type="evidence" value="ECO:0007669"/>
    <property type="project" value="TreeGrafter"/>
</dbReference>
<dbReference type="OrthoDB" id="2143914at2759"/>
<dbReference type="EMBL" id="BJWL01000005">
    <property type="protein sequence ID" value="GFY87399.1"/>
    <property type="molecule type" value="Genomic_DNA"/>
</dbReference>
<keyword evidence="2" id="KW-0238">DNA-binding</keyword>
<comment type="caution">
    <text evidence="5">The sequence shown here is derived from an EMBL/GenBank/DDBJ whole genome shotgun (WGS) entry which is preliminary data.</text>
</comment>
<reference evidence="5 6" key="1">
    <citation type="submission" date="2019-07" db="EMBL/GenBank/DDBJ databases">
        <title>De Novo Assembly of kiwifruit Actinidia rufa.</title>
        <authorList>
            <person name="Sugita-Konishi S."/>
            <person name="Sato K."/>
            <person name="Mori E."/>
            <person name="Abe Y."/>
            <person name="Kisaki G."/>
            <person name="Hamano K."/>
            <person name="Suezawa K."/>
            <person name="Otani M."/>
            <person name="Fukuda T."/>
            <person name="Manabe T."/>
            <person name="Gomi K."/>
            <person name="Tabuchi M."/>
            <person name="Akimitsu K."/>
            <person name="Kataoka I."/>
        </authorList>
    </citation>
    <scope>NUCLEOTIDE SEQUENCE [LARGE SCALE GENOMIC DNA]</scope>
    <source>
        <strain evidence="6">cv. Fuchu</strain>
    </source>
</reference>
<organism evidence="5 6">
    <name type="scientific">Actinidia rufa</name>
    <dbReference type="NCBI Taxonomy" id="165716"/>
    <lineage>
        <taxon>Eukaryota</taxon>
        <taxon>Viridiplantae</taxon>
        <taxon>Streptophyta</taxon>
        <taxon>Embryophyta</taxon>
        <taxon>Tracheophyta</taxon>
        <taxon>Spermatophyta</taxon>
        <taxon>Magnoliopsida</taxon>
        <taxon>eudicotyledons</taxon>
        <taxon>Gunneridae</taxon>
        <taxon>Pentapetalae</taxon>
        <taxon>asterids</taxon>
        <taxon>Ericales</taxon>
        <taxon>Actinidiaceae</taxon>
        <taxon>Actinidia</taxon>
    </lineage>
</organism>
<sequence length="265" mass="29745">MKNRRSSHMNKLEQVHATNITLEEETANNLVVDRTNVSAVFLDSLDVYNTSQNSETINDAVPRGSPSGLIEWHQPDTDNLAIIPPSGSGFPKSAQMFVDAIKKNRACQKFLRSKLLQIEARLEENKTLKQRVKTLKDFQVSCKKRTGRALSQKKDSRVQLISAVKPRADSKVNGKKVSPLNYGPNENSHVAIYRTFQELLLQKSVDLISDDGSSGRSNGFDSIIASIRDLDITPENIRSFLPKVNWERLASMYITRRSGAECEAR</sequence>
<dbReference type="PANTHER" id="PTHR46621">
    <property type="entry name" value="SNRNA-ACTIVATING PROTEIN COMPLEX SUBUNIT 4"/>
    <property type="match status" value="1"/>
</dbReference>
<evidence type="ECO:0000256" key="4">
    <source>
        <dbReference type="ARBA" id="ARBA00023242"/>
    </source>
</evidence>
<evidence type="ECO:0000256" key="3">
    <source>
        <dbReference type="ARBA" id="ARBA00023163"/>
    </source>
</evidence>
<keyword evidence="6" id="KW-1185">Reference proteome</keyword>
<gene>
    <name evidence="5" type="ORF">Acr_05g0010380</name>
</gene>
<evidence type="ECO:0000313" key="6">
    <source>
        <dbReference type="Proteomes" id="UP000585474"/>
    </source>
</evidence>
<dbReference type="GO" id="GO:0042796">
    <property type="term" value="P:snRNA transcription by RNA polymerase III"/>
    <property type="evidence" value="ECO:0007669"/>
    <property type="project" value="TreeGrafter"/>
</dbReference>
<evidence type="ECO:0000256" key="2">
    <source>
        <dbReference type="ARBA" id="ARBA00023125"/>
    </source>
</evidence>
<protein>
    <submittedName>
        <fullName evidence="5">Myb domain protein 4r1</fullName>
    </submittedName>
</protein>
<keyword evidence="1" id="KW-0805">Transcription regulation</keyword>
<dbReference type="Proteomes" id="UP000585474">
    <property type="component" value="Unassembled WGS sequence"/>
</dbReference>
<keyword evidence="3" id="KW-0804">Transcription</keyword>